<feature type="non-terminal residue" evidence="3">
    <location>
        <position position="1"/>
    </location>
</feature>
<evidence type="ECO:0000256" key="1">
    <source>
        <dbReference type="ARBA" id="ARBA00022448"/>
    </source>
</evidence>
<dbReference type="GO" id="GO:0015679">
    <property type="term" value="P:plasma membrane copper ion transport"/>
    <property type="evidence" value="ECO:0007669"/>
    <property type="project" value="TreeGrafter"/>
</dbReference>
<dbReference type="EMBL" id="JAENIJ010000058">
    <property type="protein sequence ID" value="MBK1884561.1"/>
    <property type="molecule type" value="Genomic_DNA"/>
</dbReference>
<accession>A0A934S891</accession>
<evidence type="ECO:0000313" key="4">
    <source>
        <dbReference type="Proteomes" id="UP000603141"/>
    </source>
</evidence>
<dbReference type="AlphaFoldDB" id="A0A934S891"/>
<dbReference type="PANTHER" id="PTHR30097:SF4">
    <property type="entry name" value="SLR6042 PROTEIN"/>
    <property type="match status" value="1"/>
</dbReference>
<dbReference type="GO" id="GO:0030288">
    <property type="term" value="C:outer membrane-bounded periplasmic space"/>
    <property type="evidence" value="ECO:0007669"/>
    <property type="project" value="TreeGrafter"/>
</dbReference>
<feature type="domain" description="Multidrug resistance protein MdtA-like C-terminal permuted SH3" evidence="2">
    <location>
        <begin position="60"/>
        <end position="117"/>
    </location>
</feature>
<comment type="caution">
    <text evidence="3">The sequence shown here is derived from an EMBL/GenBank/DDBJ whole genome shotgun (WGS) entry which is preliminary data.</text>
</comment>
<reference evidence="3" key="1">
    <citation type="submission" date="2021-01" db="EMBL/GenBank/DDBJ databases">
        <title>Modified the classification status of verrucomicrobia.</title>
        <authorList>
            <person name="Feng X."/>
        </authorList>
    </citation>
    <scope>NUCLEOTIDE SEQUENCE</scope>
    <source>
        <strain evidence="3">KCTC 22041</strain>
    </source>
</reference>
<dbReference type="Proteomes" id="UP000603141">
    <property type="component" value="Unassembled WGS sequence"/>
</dbReference>
<gene>
    <name evidence="3" type="ORF">JIN85_19250</name>
</gene>
<keyword evidence="1" id="KW-0813">Transport</keyword>
<dbReference type="InterPro" id="IPR058627">
    <property type="entry name" value="MdtA-like_C"/>
</dbReference>
<evidence type="ECO:0000259" key="2">
    <source>
        <dbReference type="Pfam" id="PF25967"/>
    </source>
</evidence>
<organism evidence="3 4">
    <name type="scientific">Luteolibacter pohnpeiensis</name>
    <dbReference type="NCBI Taxonomy" id="454153"/>
    <lineage>
        <taxon>Bacteria</taxon>
        <taxon>Pseudomonadati</taxon>
        <taxon>Verrucomicrobiota</taxon>
        <taxon>Verrucomicrobiia</taxon>
        <taxon>Verrucomicrobiales</taxon>
        <taxon>Verrucomicrobiaceae</taxon>
        <taxon>Luteolibacter</taxon>
    </lineage>
</organism>
<dbReference type="PANTHER" id="PTHR30097">
    <property type="entry name" value="CATION EFFLUX SYSTEM PROTEIN CUSB"/>
    <property type="match status" value="1"/>
</dbReference>
<dbReference type="Pfam" id="PF25967">
    <property type="entry name" value="RND-MFP_C"/>
    <property type="match status" value="1"/>
</dbReference>
<name>A0A934S891_9BACT</name>
<proteinExistence type="predicted"/>
<keyword evidence="4" id="KW-1185">Reference proteome</keyword>
<dbReference type="InterPro" id="IPR051909">
    <property type="entry name" value="MFP_Cation_Efflux"/>
</dbReference>
<dbReference type="GO" id="GO:0046914">
    <property type="term" value="F:transition metal ion binding"/>
    <property type="evidence" value="ECO:0007669"/>
    <property type="project" value="TreeGrafter"/>
</dbReference>
<dbReference type="GO" id="GO:0060003">
    <property type="term" value="P:copper ion export"/>
    <property type="evidence" value="ECO:0007669"/>
    <property type="project" value="TreeGrafter"/>
</dbReference>
<sequence length="118" mass="12468">ASGREDLALTASVKTVSLIPELDGRYRVDLLPGATAQHQPAISTGMNLSCHFVVHQNPAVVVLPQKALQSTADGTWTVNLKLADGKTEARPVKRGQVSGDQVEILSGLEEGQVVVISD</sequence>
<protein>
    <recommendedName>
        <fullName evidence="2">Multidrug resistance protein MdtA-like C-terminal permuted SH3 domain-containing protein</fullName>
    </recommendedName>
</protein>
<evidence type="ECO:0000313" key="3">
    <source>
        <dbReference type="EMBL" id="MBK1884561.1"/>
    </source>
</evidence>
<dbReference type="Gene3D" id="2.40.420.20">
    <property type="match status" value="1"/>
</dbReference>